<comment type="similarity">
    <text evidence="1">Belongs to the GppA/Ppx family.</text>
</comment>
<dbReference type="CDD" id="cd24052">
    <property type="entry name" value="ASKHA_NBD_HpPPX-GppA-like"/>
    <property type="match status" value="1"/>
</dbReference>
<dbReference type="SUPFAM" id="SSF53067">
    <property type="entry name" value="Actin-like ATPase domain"/>
    <property type="match status" value="2"/>
</dbReference>
<proteinExistence type="inferred from homology"/>
<dbReference type="PANTHER" id="PTHR30005:SF0">
    <property type="entry name" value="RETROGRADE REGULATION PROTEIN 2"/>
    <property type="match status" value="1"/>
</dbReference>
<dbReference type="Proteomes" id="UP001297272">
    <property type="component" value="Unassembled WGS sequence"/>
</dbReference>
<reference evidence="7 8" key="1">
    <citation type="submission" date="2021-03" db="EMBL/GenBank/DDBJ databases">
        <title>Tianweitania aestuarii sp. nov., isolated from a tidal flat.</title>
        <authorList>
            <person name="Park S."/>
            <person name="Yoon J.-H."/>
        </authorList>
    </citation>
    <scope>NUCLEOTIDE SEQUENCE [LARGE SCALE GENOMIC DNA]</scope>
    <source>
        <strain evidence="7 8">BSSL-BM11</strain>
    </source>
</reference>
<name>A0ABS5RSW8_9HYPH</name>
<dbReference type="Gene3D" id="1.10.3210.10">
    <property type="entry name" value="Hypothetical protein af1432"/>
    <property type="match status" value="1"/>
</dbReference>
<dbReference type="InterPro" id="IPR003695">
    <property type="entry name" value="Ppx_GppA_N"/>
</dbReference>
<evidence type="ECO:0000259" key="6">
    <source>
        <dbReference type="Pfam" id="PF21697"/>
    </source>
</evidence>
<dbReference type="SUPFAM" id="SSF109604">
    <property type="entry name" value="HD-domain/PDEase-like"/>
    <property type="match status" value="1"/>
</dbReference>
<dbReference type="EC" id="3.6.1.11" evidence="2"/>
<keyword evidence="3 7" id="KW-0378">Hydrolase</keyword>
<evidence type="ECO:0000256" key="4">
    <source>
        <dbReference type="ARBA" id="ARBA00047607"/>
    </source>
</evidence>
<evidence type="ECO:0000256" key="3">
    <source>
        <dbReference type="ARBA" id="ARBA00022801"/>
    </source>
</evidence>
<evidence type="ECO:0000313" key="8">
    <source>
        <dbReference type="Proteomes" id="UP001297272"/>
    </source>
</evidence>
<gene>
    <name evidence="7" type="primary">ppx</name>
    <name evidence="7" type="ORF">JYU29_05180</name>
</gene>
<evidence type="ECO:0000256" key="2">
    <source>
        <dbReference type="ARBA" id="ARBA00012451"/>
    </source>
</evidence>
<dbReference type="Gene3D" id="3.30.420.150">
    <property type="entry name" value="Exopolyphosphatase. Domain 2"/>
    <property type="match status" value="1"/>
</dbReference>
<dbReference type="Gene3D" id="3.30.420.40">
    <property type="match status" value="1"/>
</dbReference>
<organism evidence="7 8">
    <name type="scientific">Tianweitania aestuarii</name>
    <dbReference type="NCBI Taxonomy" id="2814886"/>
    <lineage>
        <taxon>Bacteria</taxon>
        <taxon>Pseudomonadati</taxon>
        <taxon>Pseudomonadota</taxon>
        <taxon>Alphaproteobacteria</taxon>
        <taxon>Hyphomicrobiales</taxon>
        <taxon>Phyllobacteriaceae</taxon>
        <taxon>Tianweitania</taxon>
    </lineage>
</organism>
<comment type="catalytic activity">
    <reaction evidence="4">
        <text>[phosphate](n) + H2O = [phosphate](n-1) + phosphate + H(+)</text>
        <dbReference type="Rhea" id="RHEA:21528"/>
        <dbReference type="Rhea" id="RHEA-COMP:9859"/>
        <dbReference type="Rhea" id="RHEA-COMP:14279"/>
        <dbReference type="ChEBI" id="CHEBI:15377"/>
        <dbReference type="ChEBI" id="CHEBI:15378"/>
        <dbReference type="ChEBI" id="CHEBI:16838"/>
        <dbReference type="ChEBI" id="CHEBI:43474"/>
        <dbReference type="EC" id="3.6.1.11"/>
    </reaction>
</comment>
<dbReference type="RefSeq" id="WP_213983649.1">
    <property type="nucleotide sequence ID" value="NZ_JAFMNX010000001.1"/>
</dbReference>
<feature type="domain" description="Ppx/GppA phosphatase N-terminal" evidence="5">
    <location>
        <begin position="28"/>
        <end position="307"/>
    </location>
</feature>
<evidence type="ECO:0000259" key="5">
    <source>
        <dbReference type="Pfam" id="PF02541"/>
    </source>
</evidence>
<dbReference type="Pfam" id="PF21697">
    <property type="entry name" value="Ppx_C"/>
    <property type="match status" value="1"/>
</dbReference>
<accession>A0ABS5RSW8</accession>
<comment type="caution">
    <text evidence="7">The sequence shown here is derived from an EMBL/GenBank/DDBJ whole genome shotgun (WGS) entry which is preliminary data.</text>
</comment>
<dbReference type="GO" id="GO:0004309">
    <property type="term" value="F:exopolyphosphatase activity"/>
    <property type="evidence" value="ECO:0007669"/>
    <property type="project" value="UniProtKB-EC"/>
</dbReference>
<evidence type="ECO:0000256" key="1">
    <source>
        <dbReference type="ARBA" id="ARBA00007125"/>
    </source>
</evidence>
<dbReference type="InterPro" id="IPR048951">
    <property type="entry name" value="Ppx_C"/>
</dbReference>
<dbReference type="PANTHER" id="PTHR30005">
    <property type="entry name" value="EXOPOLYPHOSPHATASE"/>
    <property type="match status" value="1"/>
</dbReference>
<dbReference type="Pfam" id="PF02541">
    <property type="entry name" value="Ppx-GppA"/>
    <property type="match status" value="1"/>
</dbReference>
<dbReference type="InterPro" id="IPR043129">
    <property type="entry name" value="ATPase_NBD"/>
</dbReference>
<dbReference type="InterPro" id="IPR022371">
    <property type="entry name" value="Exopolyphosphatase"/>
</dbReference>
<protein>
    <recommendedName>
        <fullName evidence="2">exopolyphosphatase</fullName>
        <ecNumber evidence="2">3.6.1.11</ecNumber>
    </recommendedName>
</protein>
<keyword evidence="8" id="KW-1185">Reference proteome</keyword>
<dbReference type="NCBIfam" id="TIGR03706">
    <property type="entry name" value="exo_poly_only"/>
    <property type="match status" value="1"/>
</dbReference>
<sequence length="505" mass="54513">MIANSQGRLQDRRPISIIDIGSNSIRLVIYEGIARSPTVLFNEKMLAGLGRGIVSTGRLDPEAVQRSVEEFRRFRALAEQAGSESLHVIATAAAREAENGPDFIRRAEDILGVDIKVLSGREEAYYSALGVISGFHDPDGIAGDLGGGSLELVDVAGDVIGDGITLPLGGLRLQDVTKGSPQAAVDVIRKQLARADLLDGGKDRTFYAVGGTWRNLARLHMISTGYPLNVMHHYEMDLESIAPFLRQVARGELDKMKGINLISKNRRSLLPYGAAALQEIAAVMKPSRIVVSALGVREGYLYSLLTEEERKSDALISAAEELAVLRARSVTHAHELVAWTGETLQALGIKENAAEARLRHTACLVADIGWRAHPEYRGVQSLNIIAHASFIGVDHPGRAFIALANLFRHEGVFQDGFAPELASLAGKHYLERARLLGAMMRVVYLLSASMPGVLPQLKWAQQANGNLALVLPKALAHLAGERPAGRIAQLAKVSGKALELVVADQ</sequence>
<dbReference type="EMBL" id="JAFMNX010000001">
    <property type="protein sequence ID" value="MBS9720079.1"/>
    <property type="molecule type" value="Genomic_DNA"/>
</dbReference>
<evidence type="ECO:0000313" key="7">
    <source>
        <dbReference type="EMBL" id="MBS9720079.1"/>
    </source>
</evidence>
<dbReference type="InterPro" id="IPR050273">
    <property type="entry name" value="GppA/Ppx_hydrolase"/>
</dbReference>
<feature type="domain" description="Exopolyphosphatase C-terminal" evidence="6">
    <location>
        <begin position="315"/>
        <end position="501"/>
    </location>
</feature>